<dbReference type="SUPFAM" id="SSF53335">
    <property type="entry name" value="S-adenosyl-L-methionine-dependent methyltransferases"/>
    <property type="match status" value="1"/>
</dbReference>
<organism evidence="2 3">
    <name type="scientific">Denitrificimonas halotolerans</name>
    <dbReference type="NCBI Taxonomy" id="3098930"/>
    <lineage>
        <taxon>Bacteria</taxon>
        <taxon>Pseudomonadati</taxon>
        <taxon>Pseudomonadota</taxon>
        <taxon>Gammaproteobacteria</taxon>
        <taxon>Pseudomonadales</taxon>
        <taxon>Pseudomonadaceae</taxon>
        <taxon>Denitrificimonas</taxon>
    </lineage>
</organism>
<gene>
    <name evidence="2" type="ORF">TOI97_02700</name>
</gene>
<dbReference type="EMBL" id="JAXIVU010000002">
    <property type="protein sequence ID" value="MDY7218493.1"/>
    <property type="molecule type" value="Genomic_DNA"/>
</dbReference>
<sequence>MALMFPRVARNFAKNGYYPTDEQTLERILALITSPETGEVNVIDPCAGEGVAIAEVKHHLGKDNTSAYAVEYDHERATHAKTITDHCLRSDLMDTMITRQAFGLLWLNPPYGDMARDTTGIAAYQGTGRKRLEKLFYQRTLPLLQYDGTLVFILPGYVLDMELANWLTNHFTDLAVFEGVDKTFKQVVILGRRVRTKETQQDGDRRAFRDRLVDIGASRLQADELPPVGDAVMSYVVPRANKDVGQFFRISMDVEQMQEEIARNEGCWADFNHVFASTDKLAQRQPARPLSDWHLALSLAAGAISGVIHSPKTGRTLVVKGDTYKAKTRRTEFREDDEGNLIETITDTDVFVPAIKAWDMTLGSELFGQILSISDKPAENKPLFELGRVVATQGVDHIVRRGFLDLQPLLNRHLSGDWGEIAAEDWKLNDDSLNPEPDANGESYPGRLFSSYDVDDTFSGEGKIWIITEWDRSVTTILLPSEY</sequence>
<dbReference type="Proteomes" id="UP001294570">
    <property type="component" value="Unassembled WGS sequence"/>
</dbReference>
<feature type="domain" description="DUF6094" evidence="1">
    <location>
        <begin position="11"/>
        <end position="203"/>
    </location>
</feature>
<reference evidence="2 3" key="1">
    <citation type="submission" date="2023-12" db="EMBL/GenBank/DDBJ databases">
        <title>Denitrificimonas halotolerans sp. nov.,a novel species isolated from landfill leachate.</title>
        <authorList>
            <person name="Wang S."/>
        </authorList>
    </citation>
    <scope>NUCLEOTIDE SEQUENCE [LARGE SCALE GENOMIC DNA]</scope>
    <source>
        <strain evidence="2 3">JX-1</strain>
    </source>
</reference>
<dbReference type="Gene3D" id="3.40.50.150">
    <property type="entry name" value="Vaccinia Virus protein VP39"/>
    <property type="match status" value="1"/>
</dbReference>
<proteinExistence type="predicted"/>
<dbReference type="PRINTS" id="PR00507">
    <property type="entry name" value="N12N6MTFRASE"/>
</dbReference>
<name>A0ABU5GND2_9GAMM</name>
<comment type="caution">
    <text evidence="2">The sequence shown here is derived from an EMBL/GenBank/DDBJ whole genome shotgun (WGS) entry which is preliminary data.</text>
</comment>
<accession>A0ABU5GND2</accession>
<evidence type="ECO:0000259" key="1">
    <source>
        <dbReference type="Pfam" id="PF19587"/>
    </source>
</evidence>
<evidence type="ECO:0000313" key="3">
    <source>
        <dbReference type="Proteomes" id="UP001294570"/>
    </source>
</evidence>
<evidence type="ECO:0000313" key="2">
    <source>
        <dbReference type="EMBL" id="MDY7218493.1"/>
    </source>
</evidence>
<protein>
    <submittedName>
        <fullName evidence="2">DUF6094 domain-containing protein</fullName>
    </submittedName>
</protein>
<dbReference type="InterPro" id="IPR046076">
    <property type="entry name" value="DUF6094"/>
</dbReference>
<dbReference type="InterPro" id="IPR029063">
    <property type="entry name" value="SAM-dependent_MTases_sf"/>
</dbReference>
<keyword evidence="3" id="KW-1185">Reference proteome</keyword>
<dbReference type="RefSeq" id="WP_321552589.1">
    <property type="nucleotide sequence ID" value="NZ_JAXIVU010000002.1"/>
</dbReference>
<dbReference type="Pfam" id="PF19587">
    <property type="entry name" value="DUF6094"/>
    <property type="match status" value="1"/>
</dbReference>